<dbReference type="Proteomes" id="UP000184203">
    <property type="component" value="Unassembled WGS sequence"/>
</dbReference>
<sequence>MSGQRWTDMIVGDRMAVDREFAQEVADSQFSRQEWGLVMTAVEFDIEHPEDDERAKLVADTSKVKQVMPEMENIQSQMNSMTGKSSKKEGRGVFGSVKDALGLGGGGGSGVDEERLAAAEGLAQRYADELQTRLESTGKWARVRSAVQE</sequence>
<evidence type="ECO:0000313" key="3">
    <source>
        <dbReference type="Proteomes" id="UP000184203"/>
    </source>
</evidence>
<proteinExistence type="predicted"/>
<dbReference type="RefSeq" id="WP_018128708.1">
    <property type="nucleotide sequence ID" value="NZ_AEMG01000028.1"/>
</dbReference>
<feature type="region of interest" description="Disordered" evidence="1">
    <location>
        <begin position="72"/>
        <end position="91"/>
    </location>
</feature>
<gene>
    <name evidence="2" type="ORF">SAMN05444342_0168</name>
</gene>
<reference evidence="3" key="1">
    <citation type="submission" date="2016-11" db="EMBL/GenBank/DDBJ databases">
        <authorList>
            <person name="Varghese N."/>
            <person name="Submissions S."/>
        </authorList>
    </citation>
    <scope>NUCLEOTIDE SEQUENCE [LARGE SCALE GENOMIC DNA]</scope>
    <source>
        <strain evidence="3">DX253</strain>
    </source>
</reference>
<feature type="compositionally biased region" description="Polar residues" evidence="1">
    <location>
        <begin position="73"/>
        <end position="84"/>
    </location>
</feature>
<dbReference type="OrthoDB" id="204348at2157"/>
<dbReference type="Pfam" id="PF19113">
    <property type="entry name" value="DUF5799"/>
    <property type="match status" value="1"/>
</dbReference>
<name>A0A1M6NRV7_HALPU</name>
<evidence type="ECO:0000256" key="1">
    <source>
        <dbReference type="SAM" id="MobiDB-lite"/>
    </source>
</evidence>
<keyword evidence="3" id="KW-1185">Reference proteome</keyword>
<accession>A0A1M6NRV7</accession>
<evidence type="ECO:0000313" key="2">
    <source>
        <dbReference type="EMBL" id="SHJ98451.1"/>
    </source>
</evidence>
<organism evidence="2 3">
    <name type="scientific">Haladaptatus paucihalophilus DX253</name>
    <dbReference type="NCBI Taxonomy" id="797209"/>
    <lineage>
        <taxon>Archaea</taxon>
        <taxon>Methanobacteriati</taxon>
        <taxon>Methanobacteriota</taxon>
        <taxon>Stenosarchaea group</taxon>
        <taxon>Halobacteria</taxon>
        <taxon>Halobacteriales</taxon>
        <taxon>Haladaptataceae</taxon>
        <taxon>Haladaptatus</taxon>
    </lineage>
</organism>
<dbReference type="AlphaFoldDB" id="A0A1M6NRV7"/>
<protein>
    <submittedName>
        <fullName evidence="2">Uncharacterized protein</fullName>
    </submittedName>
</protein>
<dbReference type="EMBL" id="FRAN01000001">
    <property type="protein sequence ID" value="SHJ98451.1"/>
    <property type="molecule type" value="Genomic_DNA"/>
</dbReference>
<dbReference type="InterPro" id="IPR043821">
    <property type="entry name" value="DUF5799"/>
</dbReference>